<reference evidence="3 4" key="1">
    <citation type="submission" date="2016-10" db="EMBL/GenBank/DDBJ databases">
        <authorList>
            <person name="de Groot N.N."/>
        </authorList>
    </citation>
    <scope>NUCLEOTIDE SEQUENCE [LARGE SCALE GENOMIC DNA]</scope>
    <source>
        <strain evidence="3 4">NLAE-zl-G419</strain>
    </source>
</reference>
<protein>
    <submittedName>
        <fullName evidence="3">Conserved repeat domain-containing protein</fullName>
    </submittedName>
    <submittedName>
        <fullName evidence="2">DUF11 domain-containing protein</fullName>
    </submittedName>
</protein>
<name>A0A1I2P150_9CLOT</name>
<reference evidence="2 5" key="2">
    <citation type="submission" date="2018-03" db="EMBL/GenBank/DDBJ databases">
        <title>The uncultured portion of the human microbiome is neutrally assembled.</title>
        <authorList>
            <person name="Jeraldo P."/>
            <person name="Boardman L."/>
            <person name="White B.A."/>
            <person name="Nelson H."/>
            <person name="Goldenfeld N."/>
            <person name="Chia N."/>
        </authorList>
    </citation>
    <scope>NUCLEOTIDE SEQUENCE [LARGE SCALE GENOMIC DNA]</scope>
    <source>
        <strain evidence="2">CIM:MAG 903</strain>
    </source>
</reference>
<accession>A0A1I2P150</accession>
<dbReference type="PANTHER" id="PTHR34819">
    <property type="entry name" value="LARGE CYSTEINE-RICH PERIPLASMIC PROTEIN OMCB"/>
    <property type="match status" value="1"/>
</dbReference>
<evidence type="ECO:0000313" key="3">
    <source>
        <dbReference type="EMBL" id="SFG09090.1"/>
    </source>
</evidence>
<dbReference type="eggNOG" id="COG1361">
    <property type="taxonomic scope" value="Bacteria"/>
</dbReference>
<dbReference type="InterPro" id="IPR051172">
    <property type="entry name" value="Chlamydia_OmcB"/>
</dbReference>
<dbReference type="NCBIfam" id="TIGR01451">
    <property type="entry name" value="B_ant_repeat"/>
    <property type="match status" value="2"/>
</dbReference>
<dbReference type="AlphaFoldDB" id="A0A1I2P150"/>
<keyword evidence="4" id="KW-1185">Reference proteome</keyword>
<gene>
    <name evidence="2" type="ORF">DBY38_06355</name>
    <name evidence="3" type="ORF">SAMN04487885_12521</name>
</gene>
<evidence type="ECO:0000313" key="2">
    <source>
        <dbReference type="EMBL" id="PWL54015.1"/>
    </source>
</evidence>
<dbReference type="STRING" id="1529.SAMN04487885_12521"/>
<dbReference type="Proteomes" id="UP000246114">
    <property type="component" value="Unassembled WGS sequence"/>
</dbReference>
<dbReference type="InterPro" id="IPR001434">
    <property type="entry name" value="OmcB-like_DUF11"/>
</dbReference>
<feature type="domain" description="DUF11" evidence="1">
    <location>
        <begin position="146"/>
        <end position="248"/>
    </location>
</feature>
<dbReference type="EMBL" id="FOOE01000025">
    <property type="protein sequence ID" value="SFG09090.1"/>
    <property type="molecule type" value="Genomic_DNA"/>
</dbReference>
<dbReference type="PANTHER" id="PTHR34819:SF3">
    <property type="entry name" value="CELL SURFACE PROTEIN"/>
    <property type="match status" value="1"/>
</dbReference>
<feature type="domain" description="DUF11" evidence="1">
    <location>
        <begin position="278"/>
        <end position="377"/>
    </location>
</feature>
<dbReference type="Proteomes" id="UP000182135">
    <property type="component" value="Unassembled WGS sequence"/>
</dbReference>
<evidence type="ECO:0000313" key="4">
    <source>
        <dbReference type="Proteomes" id="UP000182135"/>
    </source>
</evidence>
<evidence type="ECO:0000259" key="1">
    <source>
        <dbReference type="Pfam" id="PF01345"/>
    </source>
</evidence>
<dbReference type="RefSeq" id="WP_074846239.1">
    <property type="nucleotide sequence ID" value="NZ_FOOE01000025.1"/>
</dbReference>
<dbReference type="InterPro" id="IPR047589">
    <property type="entry name" value="DUF11_rpt"/>
</dbReference>
<dbReference type="EMBL" id="QAMZ01000029">
    <property type="protein sequence ID" value="PWL54015.1"/>
    <property type="molecule type" value="Genomic_DNA"/>
</dbReference>
<dbReference type="OrthoDB" id="21834at2"/>
<proteinExistence type="predicted"/>
<evidence type="ECO:0000313" key="5">
    <source>
        <dbReference type="Proteomes" id="UP000246114"/>
    </source>
</evidence>
<dbReference type="Pfam" id="PF01345">
    <property type="entry name" value="DUF11"/>
    <property type="match status" value="2"/>
</dbReference>
<sequence length="527" mass="58021">MDNKEFKSFISDVDEFVECTCNNGEAYFDFGEDVQSDDESMEFMSDDLNNFDNISIEELTKEVDNLDQGFEFSEKWEYGSDSFGCNDGFKDYIGEVEVNDKCCCGHHENPCCKHGNCENQSCFQQDGNCENDCFKPCKPHPKYACLKVYKHVDKSEALDGEVLRYRIKIENKGNATAFNIKLTDILPLGLSLIKGSLKVSGCHRCHRGTLSNLSLGSLEPCEIIKITFEARIACGTSGILTNFADVTYCYATSRCGDIKCDSTRSNNAVTNVTTTPISMVMTANRTVVSVGEEIVYNVSITNNGAIQVDNFTLKDTLDSDLSCIEVRVGSTIYPCSGLASGINIGSLGPGETKDVSIRARVQDFPSDGVINNSATGTFTRNGQQLCPVSSNTVSVNVVLYMCRPASVEDKIRVSCANGPVHTVTDAIANVKVLDVKEERKCGCECGRYKKVRVSGIINLCIKYDTCSGCEKKIIKKVPFCMTIKVPRSFVYNKNYCITVEPKEICTKICCGFEIATIIKLIVCLVSL</sequence>
<organism evidence="3 4">
    <name type="scientific">Clostridium cadaveris</name>
    <dbReference type="NCBI Taxonomy" id="1529"/>
    <lineage>
        <taxon>Bacteria</taxon>
        <taxon>Bacillati</taxon>
        <taxon>Bacillota</taxon>
        <taxon>Clostridia</taxon>
        <taxon>Eubacteriales</taxon>
        <taxon>Clostridiaceae</taxon>
        <taxon>Clostridium</taxon>
    </lineage>
</organism>